<evidence type="ECO:0000256" key="2">
    <source>
        <dbReference type="SAM" id="SignalP"/>
    </source>
</evidence>
<keyword evidence="1" id="KW-0472">Membrane</keyword>
<feature type="transmembrane region" description="Helical" evidence="1">
    <location>
        <begin position="501"/>
        <end position="521"/>
    </location>
</feature>
<accession>A0AA39MJV3</accession>
<keyword evidence="4" id="KW-1185">Reference proteome</keyword>
<evidence type="ECO:0000256" key="1">
    <source>
        <dbReference type="SAM" id="Phobius"/>
    </source>
</evidence>
<feature type="transmembrane region" description="Helical" evidence="1">
    <location>
        <begin position="469"/>
        <end position="495"/>
    </location>
</feature>
<feature type="signal peptide" evidence="2">
    <location>
        <begin position="1"/>
        <end position="29"/>
    </location>
</feature>
<dbReference type="EMBL" id="JAUEPT010000057">
    <property type="protein sequence ID" value="KAK0436115.1"/>
    <property type="molecule type" value="Genomic_DNA"/>
</dbReference>
<keyword evidence="2" id="KW-0732">Signal</keyword>
<keyword evidence="1" id="KW-0812">Transmembrane</keyword>
<proteinExistence type="predicted"/>
<name>A0AA39MJV3_9AGAR</name>
<reference evidence="3" key="1">
    <citation type="submission" date="2023-06" db="EMBL/GenBank/DDBJ databases">
        <authorList>
            <consortium name="Lawrence Berkeley National Laboratory"/>
            <person name="Ahrendt S."/>
            <person name="Sahu N."/>
            <person name="Indic B."/>
            <person name="Wong-Bajracharya J."/>
            <person name="Merenyi Z."/>
            <person name="Ke H.-M."/>
            <person name="Monk M."/>
            <person name="Kocsube S."/>
            <person name="Drula E."/>
            <person name="Lipzen A."/>
            <person name="Balint B."/>
            <person name="Henrissat B."/>
            <person name="Andreopoulos B."/>
            <person name="Martin F.M."/>
            <person name="Harder C.B."/>
            <person name="Rigling D."/>
            <person name="Ford K.L."/>
            <person name="Foster G.D."/>
            <person name="Pangilinan J."/>
            <person name="Papanicolaou A."/>
            <person name="Barry K."/>
            <person name="LaButti K."/>
            <person name="Viragh M."/>
            <person name="Koriabine M."/>
            <person name="Yan M."/>
            <person name="Riley R."/>
            <person name="Champramary S."/>
            <person name="Plett K.L."/>
            <person name="Tsai I.J."/>
            <person name="Slot J."/>
            <person name="Sipos G."/>
            <person name="Plett J."/>
            <person name="Nagy L.G."/>
            <person name="Grigoriev I.V."/>
        </authorList>
    </citation>
    <scope>NUCLEOTIDE SEQUENCE</scope>
    <source>
        <strain evidence="3">FPL87.14</strain>
    </source>
</reference>
<evidence type="ECO:0000313" key="3">
    <source>
        <dbReference type="EMBL" id="KAK0436115.1"/>
    </source>
</evidence>
<protein>
    <submittedName>
        <fullName evidence="3">Uncharacterized protein</fullName>
    </submittedName>
</protein>
<feature type="chain" id="PRO_5041243816" evidence="2">
    <location>
        <begin position="30"/>
        <end position="530"/>
    </location>
</feature>
<evidence type="ECO:0000313" key="4">
    <source>
        <dbReference type="Proteomes" id="UP001175226"/>
    </source>
</evidence>
<comment type="caution">
    <text evidence="3">The sequence shown here is derived from an EMBL/GenBank/DDBJ whole genome shotgun (WGS) entry which is preliminary data.</text>
</comment>
<dbReference type="AlphaFoldDB" id="A0AA39MJV3"/>
<dbReference type="Proteomes" id="UP001175226">
    <property type="component" value="Unassembled WGS sequence"/>
</dbReference>
<keyword evidence="1" id="KW-1133">Transmembrane helix</keyword>
<gene>
    <name evidence="3" type="ORF">EV421DRAFT_1739775</name>
</gene>
<sequence>MKPARDYAVRCLVALDLLLFLFPFPPTFLERQSARTRNRIVPAACYDFDIDPAGLRDGGSLKENNHICLFTQSSASWLQHRASLNSQRCRVGMQDRNNDDLMAAGDVVTWENSAVDSTVRNSVTLEHRPSSTFSWRAVLARSGFFCIRHTCSSFGKLSVDEPHIPLAFDGPVGLDARSCCISDGYKGLHYSEGPTSIKTTITEAQTSTTGFASLTSRLPVVCKIIHPMYTTEYKNTVVYSGFSLGAALELRLAIRPTILIVSVTIKDSNSPKSSNAVVVDGICVSVRQWSEIVRPNDKSSNPTRLSFGSTLQVTTWMARTSERQAPVRLQGYPDNLEGDRWTDDETTIGFYNREDLDDCNVTDLFGKLVACNRVVESTVSQRIASSWKLRNRFGTFLGMAYFKSLSAKEPIRCTVENSGVFSIASSWILQALLHVDWAFVSPAFIQYSNNYFSVFLALFKMDDWLKARFLVDGIIGGISTLLIDITIIWRCWVLWDHQWKFVLLPIICAIAATNMPCTQYFSHEDYTNIQ</sequence>
<organism evidence="3 4">
    <name type="scientific">Armillaria borealis</name>
    <dbReference type="NCBI Taxonomy" id="47425"/>
    <lineage>
        <taxon>Eukaryota</taxon>
        <taxon>Fungi</taxon>
        <taxon>Dikarya</taxon>
        <taxon>Basidiomycota</taxon>
        <taxon>Agaricomycotina</taxon>
        <taxon>Agaricomycetes</taxon>
        <taxon>Agaricomycetidae</taxon>
        <taxon>Agaricales</taxon>
        <taxon>Marasmiineae</taxon>
        <taxon>Physalacriaceae</taxon>
        <taxon>Armillaria</taxon>
    </lineage>
</organism>